<proteinExistence type="predicted"/>
<evidence type="ECO:0000313" key="2">
    <source>
        <dbReference type="Proteomes" id="UP001597318"/>
    </source>
</evidence>
<comment type="caution">
    <text evidence="1">The sequence shown here is derived from an EMBL/GenBank/DDBJ whole genome shotgun (WGS) entry which is preliminary data.</text>
</comment>
<name>A0ABW5BYJ8_9BACI</name>
<gene>
    <name evidence="1" type="ORF">ACFSKK_16240</name>
</gene>
<dbReference type="Gene3D" id="1.25.10.10">
    <property type="entry name" value="Leucine-rich Repeat Variant"/>
    <property type="match status" value="1"/>
</dbReference>
<keyword evidence="2" id="KW-1185">Reference proteome</keyword>
<protein>
    <submittedName>
        <fullName evidence="1">HEAT repeat domain-containing protein</fullName>
    </submittedName>
</protein>
<accession>A0ABW5BYJ8</accession>
<dbReference type="EMBL" id="JBHUIK010000003">
    <property type="protein sequence ID" value="MFD2215242.1"/>
    <property type="molecule type" value="Genomic_DNA"/>
</dbReference>
<dbReference type="Proteomes" id="UP001597318">
    <property type="component" value="Unassembled WGS sequence"/>
</dbReference>
<dbReference type="RefSeq" id="WP_247346840.1">
    <property type="nucleotide sequence ID" value="NZ_CP095550.1"/>
</dbReference>
<reference evidence="2" key="1">
    <citation type="journal article" date="2019" name="Int. J. Syst. Evol. Microbiol.">
        <title>The Global Catalogue of Microorganisms (GCM) 10K type strain sequencing project: providing services to taxonomists for standard genome sequencing and annotation.</title>
        <authorList>
            <consortium name="The Broad Institute Genomics Platform"/>
            <consortium name="The Broad Institute Genome Sequencing Center for Infectious Disease"/>
            <person name="Wu L."/>
            <person name="Ma J."/>
        </authorList>
    </citation>
    <scope>NUCLEOTIDE SEQUENCE [LARGE SCALE GENOMIC DNA]</scope>
    <source>
        <strain evidence="2">CGMCC 1.15474</strain>
    </source>
</reference>
<sequence>MNFEQTIEPFITTDDLILQDFVAHTLHDYPTNKSRKWTKRLLLEAINKPIKAMSILSFLKVNPNDEDLVNLLIEARQDATDQICYTYERLLIEFHPRIALKHRERLTDLFQKEDWRVYEVLENGTEEDVWEEYFKALTELNAEQDLNYFLYQRLKKIAYSLFEKKYITEEQVLSVFAQNLQEDWFDYNGYIAVYLLGLMKMDQHADLLASLLTRDDDILIEETAEALISFQTDKVVEATKPYLLHEDSLVFAASVIENIKTEAAVEALRDVYHQLEGNDVQGVIFEALVHQLSVKAQGEIEEYVSKAETTILIDEDQLAYSYFKIIGIQHPRLEEWKSAIEGS</sequence>
<dbReference type="InterPro" id="IPR011989">
    <property type="entry name" value="ARM-like"/>
</dbReference>
<evidence type="ECO:0000313" key="1">
    <source>
        <dbReference type="EMBL" id="MFD2215242.1"/>
    </source>
</evidence>
<organism evidence="1 2">
    <name type="scientific">Metabacillus endolithicus</name>
    <dbReference type="NCBI Taxonomy" id="1535204"/>
    <lineage>
        <taxon>Bacteria</taxon>
        <taxon>Bacillati</taxon>
        <taxon>Bacillota</taxon>
        <taxon>Bacilli</taxon>
        <taxon>Bacillales</taxon>
        <taxon>Bacillaceae</taxon>
        <taxon>Metabacillus</taxon>
    </lineage>
</organism>